<evidence type="ECO:0000313" key="2">
    <source>
        <dbReference type="EMBL" id="CAE8612311.1"/>
    </source>
</evidence>
<feature type="chain" id="PRO_5032918867" evidence="1">
    <location>
        <begin position="19"/>
        <end position="446"/>
    </location>
</feature>
<reference evidence="2" key="1">
    <citation type="submission" date="2021-02" db="EMBL/GenBank/DDBJ databases">
        <authorList>
            <person name="Dougan E. K."/>
            <person name="Rhodes N."/>
            <person name="Thang M."/>
            <person name="Chan C."/>
        </authorList>
    </citation>
    <scope>NUCLEOTIDE SEQUENCE</scope>
</reference>
<proteinExistence type="predicted"/>
<dbReference type="EMBL" id="CAJNNV010025108">
    <property type="protein sequence ID" value="CAE8612311.1"/>
    <property type="molecule type" value="Genomic_DNA"/>
</dbReference>
<dbReference type="AlphaFoldDB" id="A0A813FDM6"/>
<feature type="signal peptide" evidence="1">
    <location>
        <begin position="1"/>
        <end position="18"/>
    </location>
</feature>
<protein>
    <submittedName>
        <fullName evidence="2">Uncharacterized protein</fullName>
    </submittedName>
</protein>
<keyword evidence="3" id="KW-1185">Reference proteome</keyword>
<comment type="caution">
    <text evidence="2">The sequence shown here is derived from an EMBL/GenBank/DDBJ whole genome shotgun (WGS) entry which is preliminary data.</text>
</comment>
<evidence type="ECO:0000313" key="3">
    <source>
        <dbReference type="Proteomes" id="UP000654075"/>
    </source>
</evidence>
<keyword evidence="1" id="KW-0732">Signal</keyword>
<dbReference type="Proteomes" id="UP000654075">
    <property type="component" value="Unassembled WGS sequence"/>
</dbReference>
<evidence type="ECO:0000256" key="1">
    <source>
        <dbReference type="SAM" id="SignalP"/>
    </source>
</evidence>
<organism evidence="2 3">
    <name type="scientific">Polarella glacialis</name>
    <name type="common">Dinoflagellate</name>
    <dbReference type="NCBI Taxonomy" id="89957"/>
    <lineage>
        <taxon>Eukaryota</taxon>
        <taxon>Sar</taxon>
        <taxon>Alveolata</taxon>
        <taxon>Dinophyceae</taxon>
        <taxon>Suessiales</taxon>
        <taxon>Suessiaceae</taxon>
        <taxon>Polarella</taxon>
    </lineage>
</organism>
<accession>A0A813FDM6</accession>
<sequence length="446" mass="47437">MALLLLLVQIIIMGCAHGEHQACTTNECMPGASTFDATSSPLQSQAKAKPGVARELVLLQRTYVRSTDLQTANHSSCQVKTLDTRWGPRGHPNMAQCQGDCDSDADCAGDLKCFQRDQYEAVPGCTGYGLPDFDFCYDPQCAGDLLPAPGGLPALDSSPGRYGRVDMAKCQGDCDSDSDCASGLRCFQRQSLESVPGCQGVGVVEFDYCYDPQDEEPSTTLPPAPPVPVLTSTLTPTPGAEKCLCVFDIDRTLTGKQGSAGQSGYCPGNVEVPGVHDEAYSGGVLTLSTMGIPGALAQTFCDACFLGVVSAGFASGENSAERAFLASKVLVSKAHDALVRQTSQASAWSYYKNVVSPFVLGQPDRTKHYAVERILGWYSNQGITIPPAKVHFFGDRTENIVAFQSRGFNAREISCGSRDTSMHGMVGLCGGRVEEIVDTPGVATCW</sequence>
<dbReference type="OrthoDB" id="441831at2759"/>
<gene>
    <name evidence="2" type="ORF">PGLA1383_LOCUS30109</name>
</gene>
<name>A0A813FDM6_POLGL</name>